<keyword evidence="4" id="KW-1185">Reference proteome</keyword>
<organism evidence="1">
    <name type="scientific">Cladocopium goreaui</name>
    <dbReference type="NCBI Taxonomy" id="2562237"/>
    <lineage>
        <taxon>Eukaryota</taxon>
        <taxon>Sar</taxon>
        <taxon>Alveolata</taxon>
        <taxon>Dinophyceae</taxon>
        <taxon>Suessiales</taxon>
        <taxon>Symbiodiniaceae</taxon>
        <taxon>Cladocopium</taxon>
    </lineage>
</organism>
<evidence type="ECO:0000313" key="3">
    <source>
        <dbReference type="EMBL" id="CAL4807716.1"/>
    </source>
</evidence>
<evidence type="ECO:0000313" key="2">
    <source>
        <dbReference type="EMBL" id="CAL1173779.1"/>
    </source>
</evidence>
<accession>A0A9P1GSF2</accession>
<dbReference type="EMBL" id="CAMXCT030006809">
    <property type="protein sequence ID" value="CAL4807716.1"/>
    <property type="molecule type" value="Genomic_DNA"/>
</dbReference>
<protein>
    <submittedName>
        <fullName evidence="3">Ankyrin repeat domain-containing protein 17</fullName>
    </submittedName>
</protein>
<dbReference type="AlphaFoldDB" id="A0A9P1GSF2"/>
<dbReference type="OrthoDB" id="444829at2759"/>
<gene>
    <name evidence="1" type="ORF">C1SCF055_LOCUS44823</name>
</gene>
<evidence type="ECO:0000313" key="4">
    <source>
        <dbReference type="Proteomes" id="UP001152797"/>
    </source>
</evidence>
<sequence>MRATKDDFHRAGDWGQPGYARHIKGTALRSIRCIADAEIAQSRLKPDTCHELFDPEEFRDAWPYRERLLKMASVQERPQWQRFLERRSSWPLDEERLRQGQVQPQEGMWIRSQLMPPLPPKRMYPPTLASHCWSPDWSPSDCCFFSPPDTALTVCFANNTAMFMECCPWETVEEMQASILSCDLSKHSTTWKQLQQTFAQCLGSGDESCIPKVAREVPLFEDPLCAMGEALRGIFLSANKPYNEMMDSNAILPDGKMHGFDECLLHGLDQARCCVRTRFCKCASHPADRVGCNLGVAVECAICLMLIPSVLLRHSGWGLMFSWILQELQSLSLDRQGLTLEPEPSDPLRSLTYSSTSAPGHQHRDLLRMSNASGPLGERLVGTVIEDFFTQAMATATPLDAWARAVETGLISGLARFLGRRQLPPRRSALPTAQLQGVARLIPKNLASLVPGRLMTQGARAKALREMMGPARLERQKGGMLEAAWLQSLRSWPHRCCPPDATGALALLHPPPAGLSKWPGLLLALCLACESRDQQLLKQVERGIFCSGSGCGMLMRLQMVEQHAWNVWKDPAAKRFVPFLQLILERFNKAKVARVTGATEMKVMSTAETLSFIKAGGSMARFGDGEFWSMDRASITPVVCNRMLQESLVYVARLGASGCPGFKPAMVDVLGPPESFPDQENYDWWRERHFFRQIPYRYFPPGNYGNMWVNYRPGEAIRRENPTAMLRFVEGWEEVFLNKSVLLVGHPFAQAATEGHATGVMFAAAKADYNFPVRVAQLSWEMMREVASQRLPPFSRARDVRLMRPLAIGLASSVRWYSALDTVREVVDNSDIDVVAVSWGPQAKPLVADIACRGTQAVDVGRLLWELHGISAMAGDLLKDGAMGAG</sequence>
<dbReference type="EMBL" id="CAMXCT010006809">
    <property type="protein sequence ID" value="CAI4020404.1"/>
    <property type="molecule type" value="Genomic_DNA"/>
</dbReference>
<dbReference type="EMBL" id="CAMXCT020006809">
    <property type="protein sequence ID" value="CAL1173779.1"/>
    <property type="molecule type" value="Genomic_DNA"/>
</dbReference>
<dbReference type="Proteomes" id="UP001152797">
    <property type="component" value="Unassembled WGS sequence"/>
</dbReference>
<proteinExistence type="predicted"/>
<name>A0A9P1GSF2_9DINO</name>
<evidence type="ECO:0000313" key="1">
    <source>
        <dbReference type="EMBL" id="CAI4020404.1"/>
    </source>
</evidence>
<comment type="caution">
    <text evidence="1">The sequence shown here is derived from an EMBL/GenBank/DDBJ whole genome shotgun (WGS) entry which is preliminary data.</text>
</comment>
<reference evidence="1" key="1">
    <citation type="submission" date="2022-10" db="EMBL/GenBank/DDBJ databases">
        <authorList>
            <person name="Chen Y."/>
            <person name="Dougan E. K."/>
            <person name="Chan C."/>
            <person name="Rhodes N."/>
            <person name="Thang M."/>
        </authorList>
    </citation>
    <scope>NUCLEOTIDE SEQUENCE</scope>
</reference>
<reference evidence="2" key="2">
    <citation type="submission" date="2024-04" db="EMBL/GenBank/DDBJ databases">
        <authorList>
            <person name="Chen Y."/>
            <person name="Shah S."/>
            <person name="Dougan E. K."/>
            <person name="Thang M."/>
            <person name="Chan C."/>
        </authorList>
    </citation>
    <scope>NUCLEOTIDE SEQUENCE [LARGE SCALE GENOMIC DNA]</scope>
</reference>